<dbReference type="GO" id="GO:0003677">
    <property type="term" value="F:DNA binding"/>
    <property type="evidence" value="ECO:0007669"/>
    <property type="project" value="UniProtKB-KW"/>
</dbReference>
<dbReference type="GO" id="GO:0005524">
    <property type="term" value="F:ATP binding"/>
    <property type="evidence" value="ECO:0007669"/>
    <property type="project" value="InterPro"/>
</dbReference>
<evidence type="ECO:0000256" key="2">
    <source>
        <dbReference type="ARBA" id="ARBA00008263"/>
    </source>
</evidence>
<organism evidence="8">
    <name type="scientific">freshwater metagenome</name>
    <dbReference type="NCBI Taxonomy" id="449393"/>
    <lineage>
        <taxon>unclassified sequences</taxon>
        <taxon>metagenomes</taxon>
        <taxon>ecological metagenomes</taxon>
    </lineage>
</organism>
<keyword evidence="5" id="KW-0238">DNA-binding</keyword>
<dbReference type="EMBL" id="CAESPC010000025">
    <property type="protein sequence ID" value="CAB4366688.1"/>
    <property type="molecule type" value="Genomic_DNA"/>
</dbReference>
<dbReference type="GO" id="GO:0006265">
    <property type="term" value="P:DNA topological change"/>
    <property type="evidence" value="ECO:0007669"/>
    <property type="project" value="InterPro"/>
</dbReference>
<dbReference type="GO" id="GO:0009330">
    <property type="term" value="C:DNA topoisomerase type II (double strand cut, ATP-hydrolyzing) complex"/>
    <property type="evidence" value="ECO:0007669"/>
    <property type="project" value="TreeGrafter"/>
</dbReference>
<comment type="catalytic activity">
    <reaction evidence="1">
        <text>ATP-dependent breakage, passage and rejoining of double-stranded DNA.</text>
        <dbReference type="EC" id="5.6.2.2"/>
    </reaction>
</comment>
<dbReference type="Gene3D" id="3.90.199.10">
    <property type="entry name" value="Topoisomerase II, domain 5"/>
    <property type="match status" value="1"/>
</dbReference>
<dbReference type="AlphaFoldDB" id="A0A6J6ADE3"/>
<dbReference type="PROSITE" id="PS52040">
    <property type="entry name" value="TOPO_IIA"/>
    <property type="match status" value="1"/>
</dbReference>
<dbReference type="Pfam" id="PF00521">
    <property type="entry name" value="DNA_topoisoIV"/>
    <property type="match status" value="1"/>
</dbReference>
<evidence type="ECO:0000256" key="4">
    <source>
        <dbReference type="ARBA" id="ARBA00023029"/>
    </source>
</evidence>
<dbReference type="SMART" id="SM00434">
    <property type="entry name" value="TOP4c"/>
    <property type="match status" value="1"/>
</dbReference>
<proteinExistence type="inferred from homology"/>
<feature type="domain" description="Topo IIA-type catalytic" evidence="7">
    <location>
        <begin position="78"/>
        <end position="533"/>
    </location>
</feature>
<evidence type="ECO:0000259" key="7">
    <source>
        <dbReference type="PROSITE" id="PS52040"/>
    </source>
</evidence>
<dbReference type="InterPro" id="IPR013758">
    <property type="entry name" value="Topo_IIA_A/C_ab"/>
</dbReference>
<dbReference type="NCBIfam" id="NF004044">
    <property type="entry name" value="PRK05561.1"/>
    <property type="match status" value="1"/>
</dbReference>
<dbReference type="EC" id="5.6.2.2" evidence="3"/>
<dbReference type="Gene3D" id="3.30.1360.40">
    <property type="match status" value="1"/>
</dbReference>
<keyword evidence="4" id="KW-0799">Topoisomerase</keyword>
<comment type="similarity">
    <text evidence="2">Belongs to the type II topoisomerase GyrA/ParC subunit family.</text>
</comment>
<name>A0A6J6ADE3_9ZZZZ</name>
<sequence>MCCNHWGKTACRYQDLAHSLGRIRAMATKKTAAPKKSAKVVGPKPGEFPGKIVDIDVSSEMSESFLEYAYSVIYSRALPDARDGLKPVHRRILHQMSDMGLRPERGHVKSARVVGEVMGKLHPHGDSAIYDALVRMAQSFSMQLPLIDGHGNFGSLDAGPAAMRYTEARLASAAMSMVAEADENTVDFGPNYDGQLAEPLVLPAAFPNLLVNGGSGIAVGMATNMAPHNLGEVIAATKFLIDNPKATLNQLMKHLPAPDFPTGGEIVGLEGVREAYATGKGSFKIRASVEISKVTSRKMGIVIKELPFNIGPEKVVERIADLAKSKKIQGISDIIDLTDGQTGTNVVIELKNGFEPEEVLEKLFKLTPMEDAFAINAVALVKGKPQTLGLKELLQVFIDHRIEVVRRRSEFRKAKAQDRLSLVDGLLKAIIDIDKVIKIIRGSDDAPAAKEKLIKDFKLNDEQATYILDMPLRRLTKMSKLELETESKELKAIIDALTTLLKNEEAIRKQVSDELTVVGKSFAVPRRTRIGKE</sequence>
<dbReference type="GO" id="GO:0005737">
    <property type="term" value="C:cytoplasm"/>
    <property type="evidence" value="ECO:0007669"/>
    <property type="project" value="TreeGrafter"/>
</dbReference>
<dbReference type="FunFam" id="3.30.1360.40:FF:000002">
    <property type="entry name" value="DNA gyrase subunit A"/>
    <property type="match status" value="1"/>
</dbReference>
<accession>A0A6J6ADE3</accession>
<evidence type="ECO:0000256" key="6">
    <source>
        <dbReference type="ARBA" id="ARBA00023235"/>
    </source>
</evidence>
<dbReference type="GO" id="GO:0003918">
    <property type="term" value="F:DNA topoisomerase type II (double strand cut, ATP-hydrolyzing) activity"/>
    <property type="evidence" value="ECO:0007669"/>
    <property type="project" value="UniProtKB-EC"/>
</dbReference>
<dbReference type="FunFam" id="1.10.268.10:FF:000001">
    <property type="entry name" value="DNA gyrase subunit A"/>
    <property type="match status" value="1"/>
</dbReference>
<dbReference type="InterPro" id="IPR050220">
    <property type="entry name" value="Type_II_DNA_Topoisomerases"/>
</dbReference>
<dbReference type="CDD" id="cd00187">
    <property type="entry name" value="TOP4c"/>
    <property type="match status" value="1"/>
</dbReference>
<dbReference type="SUPFAM" id="SSF56719">
    <property type="entry name" value="Type II DNA topoisomerase"/>
    <property type="match status" value="1"/>
</dbReference>
<evidence type="ECO:0000313" key="8">
    <source>
        <dbReference type="EMBL" id="CAB4366688.1"/>
    </source>
</evidence>
<dbReference type="InterPro" id="IPR002205">
    <property type="entry name" value="Topo_IIA_dom_A"/>
</dbReference>
<dbReference type="PANTHER" id="PTHR43493">
    <property type="entry name" value="DNA GYRASE/TOPOISOMERASE SUBUNIT A"/>
    <property type="match status" value="1"/>
</dbReference>
<dbReference type="InterPro" id="IPR013757">
    <property type="entry name" value="Topo_IIA_A_a_sf"/>
</dbReference>
<dbReference type="InterPro" id="IPR013760">
    <property type="entry name" value="Topo_IIA-like_dom_sf"/>
</dbReference>
<reference evidence="8" key="1">
    <citation type="submission" date="2020-05" db="EMBL/GenBank/DDBJ databases">
        <authorList>
            <person name="Chiriac C."/>
            <person name="Salcher M."/>
            <person name="Ghai R."/>
            <person name="Kavagutti S V."/>
        </authorList>
    </citation>
    <scope>NUCLEOTIDE SEQUENCE</scope>
</reference>
<evidence type="ECO:0000256" key="1">
    <source>
        <dbReference type="ARBA" id="ARBA00000185"/>
    </source>
</evidence>
<protein>
    <recommendedName>
        <fullName evidence="3">DNA topoisomerase (ATP-hydrolyzing)</fullName>
        <ecNumber evidence="3">5.6.2.2</ecNumber>
    </recommendedName>
</protein>
<evidence type="ECO:0000256" key="5">
    <source>
        <dbReference type="ARBA" id="ARBA00023125"/>
    </source>
</evidence>
<keyword evidence="6" id="KW-0413">Isomerase</keyword>
<gene>
    <name evidence="8" type="ORF">UFOPK4180_00276</name>
</gene>
<dbReference type="PANTHER" id="PTHR43493:SF5">
    <property type="entry name" value="DNA GYRASE SUBUNIT A, CHLOROPLASTIC_MITOCHONDRIAL"/>
    <property type="match status" value="1"/>
</dbReference>
<dbReference type="Gene3D" id="1.10.268.10">
    <property type="entry name" value="Topoisomerase, domain 3"/>
    <property type="match status" value="1"/>
</dbReference>
<evidence type="ECO:0000256" key="3">
    <source>
        <dbReference type="ARBA" id="ARBA00012895"/>
    </source>
</evidence>